<sequence>MDVRQFAFLVRQPSAALKSRDAFLGLPKRGLALILANALFWQPLLAQAEGIVVSAPGTTVGAAGNGVPVVNIATPNGSGLSHNQFKDYNVGANGVILNNATERTQSTQLGGLILGNPNLQGRAANIILNEVNGGSPSQLRGYTEVAGQSAKVIVANPYGITCSGCGFINTPNVTLTTGKPILDNGRLDRYQVDGGAVTIDGQGLDAGNVDHFEIITRSAKINAQINARNLSVIAGRNDVNAQTLTATARADDGSAKPELAIDSTALGGMYAGAIKLVGTEAGVGVKLDGALIASGGDIQLDANGQLKLAQAKAENGAIAVNAASVLTQGAVHGGTTLTVQSRGDLNNQSNLSARDHITLSSGGQLNNRGIIESGVNLDLSRNATGDISLSAQSLNNTGSSVVSSRKLTVNAAQALINQGGTLSAKQAAHISAGTLDNQNKGRVLSSGGLELNANQWLNAQGGLVTSSGPLTATVGQLSNRSGEVSSLGVATLNITTLDNVAGIVTANQGLRITASGAINNQGGKLTSLDTLNLTAGAVDNSAAGRIASNQALAANVASLNNNAGQLTSVTALTLDVNKGQLSNQNGVIRGPILALNSLADVDNQGGEIASAQSLTFTANSLDNTGGKLLSDQALTLRLTQVLNNVKGLVSANGLDVRAASVNNSTGTLTSDASVLLTLDGALTNTQGEVSSANATQVQAASLDNSGGKVTGDTSLNVDVRGALNNRQGVLATGQTASITAASLDNSNTGKVLSDGSLTTRIMGLLDNQSTGLLTAKGAMDVQAGSLDNRGGSLSGKDLLTLNTASLDNRGGKVSADKDLQLNATQLNNQDKGLLSGQAAIRYLGAALNNQGGLLSAVGPVRIDATSVENASGRISSQGDLTVNVTHFNQQKGELVAQGNMSLTGSTLDNSSGGLIGSTKALTLTVDDINNQAGEISSAADVNLTGTRLNNSSSGKVLAGTNLGLKVAQVINQSAGLLFGKGQVTLQGHSLDNSGGTVSGQQGQSLTLSGDLNNTAGLLTSEGAITATTAVLNNMSGTVSSAGAIALSATGALTNQNGAITTDQGLILNSASLDNRTGTLSAKGAVSVTTGAFDNTQAGRLISNDTLTLTAGQVSNGKDSRIASDKDLLASVKGFDQQGGQLFSKTSLSLDLNNGQLNNQQGLINAPLLMLKNLSDVNNQGGEISSVQAFTLASKSLDNSNGKLISNQALTLRVDQALNNIKGLISAAALQVQTASLDNSGGLISSRGELGVTVDGIFNNQNGSVVGDGNVQLASASLDNTDGQLSSKGDLTANVATTINHNGALVAQGALSLTGQRLDNRQNGFVGANQRIDMKVGEVDNRSGEISSKAAVALTGQRLDNSDGGLVLAATSLKLDVDKVLNRNKGQLSAQSGVSLAGASLDNSGGSLVSQKDLGLNLSGELNNTQGRLSSEGLLSVNAAGLINRKGSVSSAGALSVTTAGAVDNQGGEMVTDAGLTLRSASLDNGQKGTLSSTSALNITTGAFDNSHAGNVSTSDTLTITAGQLTNHDGGRLTSNKALTANVTGLDQQGGKLFSNTSVALDLKNGQLNNQGGLINGPLLMLKNLKGVNNQGGEISSAQAFTLTADSLDNSSGKLLSYQALTLRITQALNNVKGLIAAQSVDGRAATLDNSGGTLTSRGDTLLNVDGQLTNQDKGLINAANALTLNSAGVDNQGGSVLGKSIAIDLGGGDLNNTKGLITTEGQLTIKRLRDLSNQSGEISTAQNLTLNGRTLDNSAGKLISNTVLTLDGTQLTNQGGLISGWQGVSVNGVDLDNRNQGTVSSRFGNVDATLSKSLLNSGAGALVSQKALTVKAANLDNSDKGILSSAGGQTLTVTGVLKNAGGGLIDSGAALDLNVHTLNNAGGTVNAQQALGLIGTSLDNSAGNLIGNGSVTLDLLGALTNADGKLASAGALLLKRATEVNNQGGQLVSQSLLTLFAGSLDNRKRGTVASNGTLLATTTGAIQNDGDGLIYSQNADLKLKAASLDNAKGSIQSQTALNLDISGALDNQSGKVIAQNGAVDIKATSIDNRGGTLASLKGTLQAKALGGLLRNDFDLSNNRQAGIIQAQSLILTSASLNNNGGRIAAQIGDTDVTTGAFDNRDGGLYAKGTVKVIGSSFDNSGDVRGQVAGGQVDLKLSGGALNNQKGIIESDTTLKVEADSVDNQGGQLRALGKSGKTDFQIGGVFDNRNGVLETANSDLTLNAGTLKNKDGSVLHVGIGEFDISMANLTGAGGNLLTRGGLTLTADEWTNSSVIQAGRLTVNVKTLSQTAEGQLLASDSLVGNGVNWSNDGLIASDGSLNVTLGGAYSGSGRATSQGTFGLSAAQVNLTSTGRLAGGGITSIDAGQLTSYGRLTSNEAMTVKSNDLSNFGTLGAAQDLTIRVTTLGNEGGLIFSGRDMDLLVNDFTNQQKGAVYSIGNLEIAGVNGGRANEVNNLASSINVDGDFSLSANSFNNKTDGIVGAEKFLSGDIRFRFGGTFYVDERYESQSSITGERATVSVAGNLAAGVGRFTNTASLISAGKNITLNVDTFENLAMQSGAYTRSRVYEGVRNIDHLVSERGEGPLEAYARRNSRNLYAYGGMHHEPDKGGTKFELNDFGKQATTRPNSQFGIGAEVAVPAQILAGSLKSDVKVFTDGGGSVPSIIQAGQTIDINAKTTINNSSLQAHTEFVGTAKGVVDTQVGKATSATVIHLNAQLPADLAQQQVNPLALPGFSLPEGQNGLFRLSGQGASQASSNAPQSWVMGASEISVEQREKELPLSKGADISALSASRFLAATTGLNTAAQPVESVASEVNIIQIDAPASGAVDPEIPNRNPGNIESTLPPVAALASAADSQAINRVQTLPDSQFRSHPNKYLIETNPALTDLKQFMSSDYLLSKLGYNPDDSWKRLGDGFYEQKLIQQAVVARTGQHFLAGMNTDEKLFKYLMDNAIQSKQQLNLAVGVSLSAAQVAALTHDIVWLEKNEVNGEQVLVPVLYLAQANNRLGPNGALIAANDINLIAGENLTSGGTLRAARNLSAAAGQNLVNSGLIEAGGRIDLLAGNNLVNKAGGIISGRDVKMTAINGDVINERTVNQYQTIYNGVNQLNGVVDSAARIEAANNLSMGAGRDVSSVGGVIRSGADTVIRGGRDVNVASAQQVDSFNPGSRNSSQTITQYGSTLEVGRDLSVVAGRDINAIASQIDAKRDVAMAATENLLLSSAADEQHSYSKKKKVTRQEDHVSQVSTTVTAGGDVSLSAGKDMALISSRITAGDEAYLVAGGNLDLLAAQDSDYSLYDRKKKSGLGGKQTKRDEVTDVKNIGSEIKTGGDLTLESGGDQKYQVAKLESGKDLSIASGGEISFEGVKDLHQESHEKSKSSLVWNSSKGKGNTDETLRQTQLVAQGNLAIKAVDGLKIDIKQIDQQTVSQTIDVMVKADPQLAWLKEAEKRGDVDWRQVREVHESFKYSNSSLGQGAMLAIIIVVTVLTAGAASAGVGTLAGATAGSGSAMAAGTAATAATAATATTAATAATSAVAAGWGNVMASAVLTSVASNSAVSFINNGGNIGATFKDITSSDNLRSYATGALTAGFTASVLDPAFGVTGDNVNKVTKGFNLSSASDVGKFAAYSGAQGAAQAGFGTALQGGSLGDNLKQSLVSQAQGVLRGVAFNAVGDFADHKEWDKASVEKTTLHALVGGLLSEAAGEGFVTGAMAAGANEALSERLSTLVKGDKQLELAASQLVGLTAAAIVGGDLQTGIDIAKDATAYNRQLHPEEKRLLKEKAAQLTRERQQPTLPGFSWEELLTLASDSQLDNATAHKYEALRAQLSQGNQQGNPLVGKFSDDMAVAQAVVNQMSAQGTPLRWKDGSVVTAYGKPVIAFQATAQQKADSGLFAANGAGSYGPTGGTLQADANRFGVNAAVSRHPEISVFDGSSDASDSTRERVKDATVGGLKDVTLLDVMPFGRAAVVGRKAAVTVEAELAEQAGGAVLRGSATYVESKVVQANTTVQLSETVTLANGNILPKGSVVTVSDDAMKVVYPDGVSEVGSYSRAFSRPLLLPGVGAKGAGVVSEVPQITLNRQNGTAFERQVVDAFNHVGGVKNTTPVTVQLPNGAQVTTIPDLWGKNVGGLLEVKNVQNLSMSNQLRAQIKVASDTGQPLNLVVSPRTSNISGELMRQVRNTGGDVFRYNPATGDLTRF</sequence>
<evidence type="ECO:0000259" key="1">
    <source>
        <dbReference type="SMART" id="SM00912"/>
    </source>
</evidence>
<dbReference type="NCBIfam" id="TIGR01731">
    <property type="entry name" value="fil_hemag_20aa"/>
    <property type="match status" value="51"/>
</dbReference>
<name>I4K8F8_9PSED</name>
<dbReference type="InterPro" id="IPR008638">
    <property type="entry name" value="FhaB/CdiA-like_TPS"/>
</dbReference>
<comment type="caution">
    <text evidence="2">The sequence shown here is derived from an EMBL/GenBank/DDBJ whole genome shotgun (WGS) entry which is preliminary data.</text>
</comment>
<reference evidence="2" key="1">
    <citation type="journal article" date="2012" name="PLoS Genet.">
        <title>Comparative Genomics of Plant-Associated Pseudomonas spp.: Insights into Diversity and Inheritance of Traits Involved in Multitrophic Interactions.</title>
        <authorList>
            <person name="Loper J.E."/>
            <person name="Hassan K.A."/>
            <person name="Mavrodi D.V."/>
            <person name="Davis E.W.II."/>
            <person name="Lim C.K."/>
            <person name="Shaffer B.T."/>
            <person name="Elbourne L.D."/>
            <person name="Stockwell V.O."/>
            <person name="Hartney S.L."/>
            <person name="Breakwell K."/>
            <person name="Henkels M.D."/>
            <person name="Tetu S.G."/>
            <person name="Rangel L.I."/>
            <person name="Kidarsa T.A."/>
            <person name="Wilson N.L."/>
            <person name="van de Mortel J.E."/>
            <person name="Song C."/>
            <person name="Blumhagen R."/>
            <person name="Radune D."/>
            <person name="Hostetler J.B."/>
            <person name="Brinkac L.M."/>
            <person name="Durkin A.S."/>
            <person name="Kluepfel D.A."/>
            <person name="Wechter W.P."/>
            <person name="Anderson A.J."/>
            <person name="Kim Y.C."/>
            <person name="Pierson L.S.III."/>
            <person name="Pierson E.A."/>
            <person name="Lindow S.E."/>
            <person name="Kobayashi D.Y."/>
            <person name="Raaijmakers J.M."/>
            <person name="Weller D.M."/>
            <person name="Thomashow L.S."/>
            <person name="Allen A.E."/>
            <person name="Paulsen I.T."/>
        </authorList>
    </citation>
    <scope>NUCLEOTIDE SEQUENCE [LARGE SCALE GENOMIC DNA]</scope>
    <source>
        <strain evidence="2">SS101</strain>
    </source>
</reference>
<protein>
    <submittedName>
        <fullName evidence="2">Adhesin/hemagglutinin, HecA family</fullName>
    </submittedName>
</protein>
<feature type="domain" description="Filamentous haemagglutinin FhaB/tRNA nuclease CdiA-like TPS" evidence="1">
    <location>
        <begin position="64"/>
        <end position="185"/>
    </location>
</feature>
<dbReference type="SMART" id="SM00912">
    <property type="entry name" value="Haemagg_act"/>
    <property type="match status" value="1"/>
</dbReference>
<dbReference type="InterPro" id="IPR010069">
    <property type="entry name" value="CdiA_FHA1_rpt"/>
</dbReference>
<dbReference type="Proteomes" id="UP000003213">
    <property type="component" value="Chromosome"/>
</dbReference>
<dbReference type="InterPro" id="IPR028903">
    <property type="entry name" value="Tox-REase-7_dom"/>
</dbReference>
<organism evidence="2">
    <name type="scientific">Pseudomonas lactis</name>
    <dbReference type="NCBI Taxonomy" id="1615674"/>
    <lineage>
        <taxon>Bacteria</taxon>
        <taxon>Pseudomonadati</taxon>
        <taxon>Pseudomonadota</taxon>
        <taxon>Gammaproteobacteria</taxon>
        <taxon>Pseudomonadales</taxon>
        <taxon>Pseudomonadaceae</taxon>
        <taxon>Pseudomonas</taxon>
    </lineage>
</organism>
<dbReference type="PATRIC" id="fig|1038924.3.peg.4131"/>
<gene>
    <name evidence="2" type="ORF">PflSS101_4292</name>
</gene>
<dbReference type="NCBIfam" id="TIGR01901">
    <property type="entry name" value="adhes_NPXG"/>
    <property type="match status" value="1"/>
</dbReference>
<dbReference type="EMBL" id="AHPN01000001">
    <property type="protein sequence ID" value="EIK60998.1"/>
    <property type="molecule type" value="Genomic_DNA"/>
</dbReference>
<dbReference type="Pfam" id="PF05594">
    <property type="entry name" value="Fil_haemagg"/>
    <property type="match status" value="28"/>
</dbReference>
<dbReference type="HOGENOM" id="CLU_000043_5_0_6"/>
<dbReference type="InterPro" id="IPR011050">
    <property type="entry name" value="Pectin_lyase_fold/virulence"/>
</dbReference>
<dbReference type="Pfam" id="PF15649">
    <property type="entry name" value="Tox-REase-7"/>
    <property type="match status" value="1"/>
</dbReference>
<dbReference type="SUPFAM" id="SSF51126">
    <property type="entry name" value="Pectin lyase-like"/>
    <property type="match status" value="1"/>
</dbReference>
<accession>I4K8F8</accession>
<dbReference type="InterPro" id="IPR012334">
    <property type="entry name" value="Pectin_lyas_fold"/>
</dbReference>
<proteinExistence type="predicted"/>
<dbReference type="Pfam" id="PF05860">
    <property type="entry name" value="TPS"/>
    <property type="match status" value="1"/>
</dbReference>
<dbReference type="RefSeq" id="WP_003193857.1">
    <property type="nucleotide sequence ID" value="NZ_CM001513.1"/>
</dbReference>
<evidence type="ECO:0000313" key="2">
    <source>
        <dbReference type="EMBL" id="EIK60998.1"/>
    </source>
</evidence>
<dbReference type="Gene3D" id="2.160.20.10">
    <property type="entry name" value="Single-stranded right-handed beta-helix, Pectin lyase-like"/>
    <property type="match status" value="1"/>
</dbReference>
<dbReference type="InterPro" id="IPR008619">
    <property type="entry name" value="Filamentous_hemagglutn_rpt"/>
</dbReference>